<dbReference type="InterPro" id="IPR001375">
    <property type="entry name" value="Peptidase_S9_cat"/>
</dbReference>
<keyword evidence="5" id="KW-1185">Reference proteome</keyword>
<sequence length="307" mass="32890">MMRRFTICICLSFLFCLSAVATAADRKPTTTLDVWPGAAPGEVGAVGPEHFVDAKPGEREVKRLTNVSHPTLTVFRPDPAKDTGAAVVICPGGGYHILAWDLEGEEVAAWLNSIGVTGIVLKYRVPRREGTPDNQSPAQPLMDAQRALKVVRSKASEWGIDPHRIGMLGFSAGGHLTAAAATRSDESTYPQTDGIDKQSARPDFAVLVYPGGMDKKDDPANPIAHVTSQAPPMFLAHAGDDKVSPLNSVDMYAALKKAGVPAELHVFATGGHGFGLRPSADPCSTWPKRCEEWLRVMKFIPKADAAK</sequence>
<dbReference type="Proteomes" id="UP000186309">
    <property type="component" value="Chromosome"/>
</dbReference>
<feature type="chain" id="PRO_5012821007" evidence="2">
    <location>
        <begin position="24"/>
        <end position="307"/>
    </location>
</feature>
<dbReference type="RefSeq" id="WP_168189414.1">
    <property type="nucleotide sequence ID" value="NZ_CP019082.1"/>
</dbReference>
<keyword evidence="1 4" id="KW-0378">Hydrolase</keyword>
<dbReference type="PANTHER" id="PTHR48081">
    <property type="entry name" value="AB HYDROLASE SUPERFAMILY PROTEIN C4A8.06C"/>
    <property type="match status" value="1"/>
</dbReference>
<dbReference type="SUPFAM" id="SSF53474">
    <property type="entry name" value="alpha/beta-Hydrolases"/>
    <property type="match status" value="1"/>
</dbReference>
<proteinExistence type="predicted"/>
<dbReference type="KEGG" id="pbor:BSF38_03812"/>
<evidence type="ECO:0000313" key="5">
    <source>
        <dbReference type="Proteomes" id="UP000186309"/>
    </source>
</evidence>
<gene>
    <name evidence="4" type="ORF">BSF38_03812</name>
</gene>
<dbReference type="STRING" id="1387353.BSF38_03812"/>
<dbReference type="InterPro" id="IPR050300">
    <property type="entry name" value="GDXG_lipolytic_enzyme"/>
</dbReference>
<evidence type="ECO:0000313" key="4">
    <source>
        <dbReference type="EMBL" id="APW62273.1"/>
    </source>
</evidence>
<reference evidence="5" key="1">
    <citation type="submission" date="2016-12" db="EMBL/GenBank/DDBJ databases">
        <title>Comparative genomics of four Isosphaeraceae planctomycetes: a common pool of plasmids and glycoside hydrolase genes.</title>
        <authorList>
            <person name="Ivanova A."/>
        </authorList>
    </citation>
    <scope>NUCLEOTIDE SEQUENCE [LARGE SCALE GENOMIC DNA]</scope>
    <source>
        <strain evidence="5">PX4</strain>
    </source>
</reference>
<feature type="domain" description="Peptidase S9 prolyl oligopeptidase catalytic" evidence="3">
    <location>
        <begin position="148"/>
        <end position="275"/>
    </location>
</feature>
<evidence type="ECO:0000259" key="3">
    <source>
        <dbReference type="Pfam" id="PF00326"/>
    </source>
</evidence>
<dbReference type="Pfam" id="PF00326">
    <property type="entry name" value="Peptidase_S9"/>
    <property type="match status" value="1"/>
</dbReference>
<organism evidence="4 5">
    <name type="scientific">Paludisphaera borealis</name>
    <dbReference type="NCBI Taxonomy" id="1387353"/>
    <lineage>
        <taxon>Bacteria</taxon>
        <taxon>Pseudomonadati</taxon>
        <taxon>Planctomycetota</taxon>
        <taxon>Planctomycetia</taxon>
        <taxon>Isosphaerales</taxon>
        <taxon>Isosphaeraceae</taxon>
        <taxon>Paludisphaera</taxon>
    </lineage>
</organism>
<dbReference type="Gene3D" id="3.40.50.1820">
    <property type="entry name" value="alpha/beta hydrolase"/>
    <property type="match status" value="1"/>
</dbReference>
<dbReference type="InterPro" id="IPR029058">
    <property type="entry name" value="AB_hydrolase_fold"/>
</dbReference>
<keyword evidence="2" id="KW-0732">Signal</keyword>
<protein>
    <submittedName>
        <fullName evidence="4">Alpha/beta hydrolase</fullName>
    </submittedName>
</protein>
<accession>A0A1U7CTS1</accession>
<evidence type="ECO:0000256" key="1">
    <source>
        <dbReference type="ARBA" id="ARBA00022801"/>
    </source>
</evidence>
<feature type="signal peptide" evidence="2">
    <location>
        <begin position="1"/>
        <end position="23"/>
    </location>
</feature>
<dbReference type="PANTHER" id="PTHR48081:SF6">
    <property type="entry name" value="PEPTIDASE S9 PROLYL OLIGOPEPTIDASE CATALYTIC DOMAIN-CONTAINING PROTEIN"/>
    <property type="match status" value="1"/>
</dbReference>
<dbReference type="AlphaFoldDB" id="A0A1U7CTS1"/>
<dbReference type="GO" id="GO:0006508">
    <property type="term" value="P:proteolysis"/>
    <property type="evidence" value="ECO:0007669"/>
    <property type="project" value="InterPro"/>
</dbReference>
<dbReference type="GO" id="GO:0008236">
    <property type="term" value="F:serine-type peptidase activity"/>
    <property type="evidence" value="ECO:0007669"/>
    <property type="project" value="InterPro"/>
</dbReference>
<evidence type="ECO:0000256" key="2">
    <source>
        <dbReference type="SAM" id="SignalP"/>
    </source>
</evidence>
<name>A0A1U7CTS1_9BACT</name>
<dbReference type="EMBL" id="CP019082">
    <property type="protein sequence ID" value="APW62273.1"/>
    <property type="molecule type" value="Genomic_DNA"/>
</dbReference>